<evidence type="ECO:0000256" key="1">
    <source>
        <dbReference type="SAM" id="MobiDB-lite"/>
    </source>
</evidence>
<feature type="compositionally biased region" description="Basic and acidic residues" evidence="1">
    <location>
        <begin position="127"/>
        <end position="146"/>
    </location>
</feature>
<feature type="compositionally biased region" description="Basic and acidic residues" evidence="1">
    <location>
        <begin position="237"/>
        <end position="258"/>
    </location>
</feature>
<evidence type="ECO:0000313" key="3">
    <source>
        <dbReference type="Proteomes" id="UP000008181"/>
    </source>
</evidence>
<accession>G2RAK4</accession>
<dbReference type="eggNOG" id="ENOG502S51X">
    <property type="taxonomic scope" value="Eukaryota"/>
</dbReference>
<keyword evidence="3" id="KW-1185">Reference proteome</keyword>
<dbReference type="STRING" id="578455.G2RAK4"/>
<dbReference type="RefSeq" id="XP_003655218.1">
    <property type="nucleotide sequence ID" value="XM_003655170.1"/>
</dbReference>
<dbReference type="AlphaFoldDB" id="G2RAK4"/>
<proteinExistence type="predicted"/>
<dbReference type="GO" id="GO:0030515">
    <property type="term" value="F:snoRNA binding"/>
    <property type="evidence" value="ECO:0007669"/>
    <property type="project" value="InterPro"/>
</dbReference>
<reference evidence="2 3" key="1">
    <citation type="journal article" date="2011" name="Nat. Biotechnol.">
        <title>Comparative genomic analysis of the thermophilic biomass-degrading fungi Myceliophthora thermophila and Thielavia terrestris.</title>
        <authorList>
            <person name="Berka R.M."/>
            <person name="Grigoriev I.V."/>
            <person name="Otillar R."/>
            <person name="Salamov A."/>
            <person name="Grimwood J."/>
            <person name="Reid I."/>
            <person name="Ishmael N."/>
            <person name="John T."/>
            <person name="Darmond C."/>
            <person name="Moisan M.-C."/>
            <person name="Henrissat B."/>
            <person name="Coutinho P.M."/>
            <person name="Lombard V."/>
            <person name="Natvig D.O."/>
            <person name="Lindquist E."/>
            <person name="Schmutz J."/>
            <person name="Lucas S."/>
            <person name="Harris P."/>
            <person name="Powlowski J."/>
            <person name="Bellemare A."/>
            <person name="Taylor D."/>
            <person name="Butler G."/>
            <person name="de Vries R.P."/>
            <person name="Allijn I.E."/>
            <person name="van den Brink J."/>
            <person name="Ushinsky S."/>
            <person name="Storms R."/>
            <person name="Powell A.J."/>
            <person name="Paulsen I.T."/>
            <person name="Elbourne L.D.H."/>
            <person name="Baker S.E."/>
            <person name="Magnuson J."/>
            <person name="LaBoissiere S."/>
            <person name="Clutterbuck A.J."/>
            <person name="Martinez D."/>
            <person name="Wogulis M."/>
            <person name="de Leon A.L."/>
            <person name="Rey M.W."/>
            <person name="Tsang A."/>
        </authorList>
    </citation>
    <scope>NUCLEOTIDE SEQUENCE [LARGE SCALE GENOMIC DNA]</scope>
    <source>
        <strain evidence="3">ATCC 38088 / NRRL 8126</strain>
    </source>
</reference>
<dbReference type="EMBL" id="CP003012">
    <property type="protein sequence ID" value="AEO68882.1"/>
    <property type="molecule type" value="Genomic_DNA"/>
</dbReference>
<feature type="compositionally biased region" description="Acidic residues" evidence="1">
    <location>
        <begin position="186"/>
        <end position="201"/>
    </location>
</feature>
<dbReference type="InterPro" id="IPR013268">
    <property type="entry name" value="UTP16"/>
</dbReference>
<dbReference type="GeneID" id="11524060"/>
<dbReference type="Proteomes" id="UP000008181">
    <property type="component" value="Chromosome 4"/>
</dbReference>
<feature type="compositionally biased region" description="Basic and acidic residues" evidence="1">
    <location>
        <begin position="63"/>
        <end position="76"/>
    </location>
</feature>
<feature type="compositionally biased region" description="Low complexity" evidence="1">
    <location>
        <begin position="208"/>
        <end position="231"/>
    </location>
</feature>
<protein>
    <submittedName>
        <fullName evidence="2">Uncharacterized protein</fullName>
    </submittedName>
</protein>
<gene>
    <name evidence="2" type="ORF">THITE_113604</name>
</gene>
<feature type="compositionally biased region" description="Low complexity" evidence="1">
    <location>
        <begin position="172"/>
        <end position="184"/>
    </location>
</feature>
<organism evidence="2 3">
    <name type="scientific">Thermothielavioides terrestris (strain ATCC 38088 / NRRL 8126)</name>
    <name type="common">Thielavia terrestris</name>
    <dbReference type="NCBI Taxonomy" id="578455"/>
    <lineage>
        <taxon>Eukaryota</taxon>
        <taxon>Fungi</taxon>
        <taxon>Dikarya</taxon>
        <taxon>Ascomycota</taxon>
        <taxon>Pezizomycotina</taxon>
        <taxon>Sordariomycetes</taxon>
        <taxon>Sordariomycetidae</taxon>
        <taxon>Sordariales</taxon>
        <taxon>Chaetomiaceae</taxon>
        <taxon>Thermothielavioides</taxon>
        <taxon>Thermothielavioides terrestris</taxon>
    </lineage>
</organism>
<dbReference type="KEGG" id="ttt:THITE_113604"/>
<sequence>MAARKSPGKLPQKQDGAPVDVIDISSDSEQEASEVDDEAPEPVPDSPAGVEEQPLLRAAGIKYKTEEPRSEEEPQQERQLSPSSSKLALRVKETGSAKHRRVSIEIPLPTSSELRRRIAEAEGALNQEHHGDEVSKTPSERKHITFDDSDYDEFVTPKEAPSRDPLENSVPRATSTTARADTAAQDGEEHEEEESDDDDAPPESISNTAAAAETLKAEQAAVKAAQQQAAALKRKRQERDAFFKQQAEERKRAQRPDRQDDEADDVAPSARGATPETEQRKREVPKLLPLELLESDDEEDVARLSRPAADGTQKRRRLDSAEQLLLREAKLPKDKRRGSTAYRVVAGTGDERLAPKVKKQAVGLRETLLRRDRVAKPRGGFFVRKR</sequence>
<feature type="region of interest" description="Disordered" evidence="1">
    <location>
        <begin position="1"/>
        <end position="320"/>
    </location>
</feature>
<feature type="compositionally biased region" description="Acidic residues" evidence="1">
    <location>
        <begin position="26"/>
        <end position="40"/>
    </location>
</feature>
<dbReference type="OrthoDB" id="5245631at2759"/>
<name>G2RAK4_THETT</name>
<dbReference type="Pfam" id="PF08297">
    <property type="entry name" value="U3_snoRNA_assoc"/>
    <property type="match status" value="1"/>
</dbReference>
<evidence type="ECO:0000313" key="2">
    <source>
        <dbReference type="EMBL" id="AEO68882.1"/>
    </source>
</evidence>
<dbReference type="GO" id="GO:0006364">
    <property type="term" value="P:rRNA processing"/>
    <property type="evidence" value="ECO:0007669"/>
    <property type="project" value="InterPro"/>
</dbReference>
<dbReference type="HOGENOM" id="CLU_044746_1_0_1"/>